<gene>
    <name evidence="1" type="ORF">SAMN05878282_101238</name>
</gene>
<evidence type="ECO:0000313" key="2">
    <source>
        <dbReference type="Proteomes" id="UP000185841"/>
    </source>
</evidence>
<accession>A0A1N6NDN6</accession>
<dbReference type="Proteomes" id="UP000185841">
    <property type="component" value="Unassembled WGS sequence"/>
</dbReference>
<evidence type="ECO:0000313" key="1">
    <source>
        <dbReference type="EMBL" id="SIP90228.1"/>
    </source>
</evidence>
<protein>
    <submittedName>
        <fullName evidence="1">Uncharacterized protein</fullName>
    </submittedName>
</protein>
<proteinExistence type="predicted"/>
<organism evidence="1 2">
    <name type="scientific">Aquipseudomonas alcaligenes</name>
    <name type="common">Pseudomonas alcaligenes</name>
    <dbReference type="NCBI Taxonomy" id="43263"/>
    <lineage>
        <taxon>Bacteria</taxon>
        <taxon>Pseudomonadati</taxon>
        <taxon>Pseudomonadota</taxon>
        <taxon>Gammaproteobacteria</taxon>
        <taxon>Pseudomonadales</taxon>
        <taxon>Pseudomonadaceae</taxon>
        <taxon>Aquipseudomonas</taxon>
    </lineage>
</organism>
<sequence>MAYYSGAASDMAALRAAIVNSCLNHGWSWNSSTNVLSKGALFLLLTNDALNLSLTGRTSATAGDMPNAVQLGRLMQKSGAATLDVTYPAEWECFVFTNPDEVWFVVRYDVDRYQWCSFGGSAVAGLEGTGMWVAAIRGPVPINHDISSVVNPFYIRATEGGGTRSLGSGLTSGAWGWNTVAREFQALRDIFVHSNFDGHGWHLNEASLTTALIGVKSVSQLIQAQPSAWNSEAALIPMRAYKLRPSFKTSLVADLVNIRHVRIDNYVPGQIIELGSDRWKVYPWHRRNEAERDGIAPGDVAWINKDHTGTFGYAIRYDGP</sequence>
<name>A0A1N6NDN6_AQUAC</name>
<dbReference type="EMBL" id="FTMP01000001">
    <property type="protein sequence ID" value="SIP90228.1"/>
    <property type="molecule type" value="Genomic_DNA"/>
</dbReference>
<dbReference type="AlphaFoldDB" id="A0A1N6NDN6"/>
<reference evidence="1 2" key="1">
    <citation type="submission" date="2017-01" db="EMBL/GenBank/DDBJ databases">
        <authorList>
            <person name="Mah S.A."/>
            <person name="Swanson W.J."/>
            <person name="Moy G.W."/>
            <person name="Vacquier V.D."/>
        </authorList>
    </citation>
    <scope>NUCLEOTIDE SEQUENCE [LARGE SCALE GENOMIC DNA]</scope>
    <source>
        <strain evidence="1 2">RU36E</strain>
    </source>
</reference>